<feature type="compositionally biased region" description="Basic and acidic residues" evidence="1">
    <location>
        <begin position="282"/>
        <end position="292"/>
    </location>
</feature>
<name>A0A6J4U580_9ACTN</name>
<proteinExistence type="predicted"/>
<sequence length="292" mass="31472">DRPRPAPRRRGDRAARPRRHDAPPGREPGGRPRRGLRDARRPRCPAHDLRWRLAGPSPAGALLPERVRDGPATSVRAGRTLRRLAGADAALPLRTAGRGRRDRPRAARAGTRPDAPAARRHAAPARLTRPGVHPGQADEGASRARQSRDPRLHRAPRDHRRGRHRLRGRRPGDDRAHGRADPRRARADAAGDPDGRGPRRGHAARGRPHRQPQPAGVGALTRPGQRARRAARPDPPQPVGRHAHPAPAGGGGASPEGTGQDDLPDRLPDLPGAADGPARTGRVPDHRGLQQV</sequence>
<dbReference type="EMBL" id="CADCWC010000282">
    <property type="protein sequence ID" value="CAA9541084.1"/>
    <property type="molecule type" value="Genomic_DNA"/>
</dbReference>
<evidence type="ECO:0000256" key="1">
    <source>
        <dbReference type="SAM" id="MobiDB-lite"/>
    </source>
</evidence>
<feature type="compositionally biased region" description="Basic residues" evidence="1">
    <location>
        <begin position="153"/>
        <end position="169"/>
    </location>
</feature>
<feature type="compositionally biased region" description="Low complexity" evidence="1">
    <location>
        <begin position="107"/>
        <end position="116"/>
    </location>
</feature>
<organism evidence="2">
    <name type="scientific">uncultured Thermoleophilia bacterium</name>
    <dbReference type="NCBI Taxonomy" id="1497501"/>
    <lineage>
        <taxon>Bacteria</taxon>
        <taxon>Bacillati</taxon>
        <taxon>Actinomycetota</taxon>
        <taxon>Thermoleophilia</taxon>
        <taxon>environmental samples</taxon>
    </lineage>
</organism>
<accession>A0A6J4U580</accession>
<evidence type="ECO:0000313" key="2">
    <source>
        <dbReference type="EMBL" id="CAA9541084.1"/>
    </source>
</evidence>
<feature type="non-terminal residue" evidence="2">
    <location>
        <position position="292"/>
    </location>
</feature>
<gene>
    <name evidence="2" type="ORF">AVDCRST_MAG79-1869</name>
</gene>
<feature type="compositionally biased region" description="Basic and acidic residues" evidence="1">
    <location>
        <begin position="170"/>
        <end position="197"/>
    </location>
</feature>
<feature type="compositionally biased region" description="Basic residues" evidence="1">
    <location>
        <begin position="198"/>
        <end position="210"/>
    </location>
</feature>
<reference evidence="2" key="1">
    <citation type="submission" date="2020-02" db="EMBL/GenBank/DDBJ databases">
        <authorList>
            <person name="Meier V. D."/>
        </authorList>
    </citation>
    <scope>NUCLEOTIDE SEQUENCE</scope>
    <source>
        <strain evidence="2">AVDCRST_MAG79</strain>
    </source>
</reference>
<feature type="compositionally biased region" description="Basic and acidic residues" evidence="1">
    <location>
        <begin position="12"/>
        <end position="51"/>
    </location>
</feature>
<feature type="region of interest" description="Disordered" evidence="1">
    <location>
        <begin position="1"/>
        <end position="292"/>
    </location>
</feature>
<feature type="compositionally biased region" description="Basic residues" evidence="1">
    <location>
        <begin position="1"/>
        <end position="11"/>
    </location>
</feature>
<protein>
    <submittedName>
        <fullName evidence="2">Uncharacterized protein</fullName>
    </submittedName>
</protein>
<feature type="compositionally biased region" description="Basic and acidic residues" evidence="1">
    <location>
        <begin position="140"/>
        <end position="152"/>
    </location>
</feature>
<feature type="compositionally biased region" description="Low complexity" evidence="1">
    <location>
        <begin position="83"/>
        <end position="96"/>
    </location>
</feature>
<dbReference type="AlphaFoldDB" id="A0A6J4U580"/>
<feature type="non-terminal residue" evidence="2">
    <location>
        <position position="1"/>
    </location>
</feature>